<keyword evidence="2" id="KW-0732">Signal</keyword>
<dbReference type="AlphaFoldDB" id="A0A1F6H330"/>
<evidence type="ECO:0000313" key="3">
    <source>
        <dbReference type="EMBL" id="OGH04752.1"/>
    </source>
</evidence>
<protein>
    <submittedName>
        <fullName evidence="3">Uncharacterized protein</fullName>
    </submittedName>
</protein>
<accession>A0A1F6H330</accession>
<gene>
    <name evidence="3" type="ORF">A2557_07130</name>
</gene>
<organism evidence="3 4">
    <name type="scientific">Candidatus Lambdaproteobacteria bacterium RIFOXYD2_FULL_56_26</name>
    <dbReference type="NCBI Taxonomy" id="1817773"/>
    <lineage>
        <taxon>Bacteria</taxon>
        <taxon>Pseudomonadati</taxon>
        <taxon>Pseudomonadota</taxon>
        <taxon>Candidatus Lambdaproteobacteria</taxon>
    </lineage>
</organism>
<dbReference type="EMBL" id="MFNF01000001">
    <property type="protein sequence ID" value="OGH04752.1"/>
    <property type="molecule type" value="Genomic_DNA"/>
</dbReference>
<feature type="signal peptide" evidence="2">
    <location>
        <begin position="1"/>
        <end position="21"/>
    </location>
</feature>
<feature type="compositionally biased region" description="Polar residues" evidence="1">
    <location>
        <begin position="180"/>
        <end position="195"/>
    </location>
</feature>
<evidence type="ECO:0000256" key="2">
    <source>
        <dbReference type="SAM" id="SignalP"/>
    </source>
</evidence>
<evidence type="ECO:0000256" key="1">
    <source>
        <dbReference type="SAM" id="MobiDB-lite"/>
    </source>
</evidence>
<name>A0A1F6H330_9PROT</name>
<comment type="caution">
    <text evidence="3">The sequence shown here is derived from an EMBL/GenBank/DDBJ whole genome shotgun (WGS) entry which is preliminary data.</text>
</comment>
<feature type="region of interest" description="Disordered" evidence="1">
    <location>
        <begin position="180"/>
        <end position="214"/>
    </location>
</feature>
<feature type="compositionally biased region" description="Basic and acidic residues" evidence="1">
    <location>
        <begin position="197"/>
        <end position="214"/>
    </location>
</feature>
<feature type="chain" id="PRO_5009524933" evidence="2">
    <location>
        <begin position="22"/>
        <end position="214"/>
    </location>
</feature>
<dbReference type="Proteomes" id="UP000177583">
    <property type="component" value="Unassembled WGS sequence"/>
</dbReference>
<sequence>MKALFFLFLLAVSGWAGVVEANDQRFCVTCQREGTYHCLVESTLDIGPKPGRFLCATYLSEAFQDKCKAGTFSLYGCGLSGQVTLNSTGFNDDEWKVMKFSRKEAWGYVGLKASVQVMEWSVFVGRLIGVLLEKPLAILGKQFEKPLGKLKKQYDDLLYSGEKVLSKANDTVEKAKATAQENLDQAKNRAQTGLSKAQEELDKAKAKAQEGMEK</sequence>
<proteinExistence type="predicted"/>
<reference evidence="3 4" key="1">
    <citation type="journal article" date="2016" name="Nat. Commun.">
        <title>Thousands of microbial genomes shed light on interconnected biogeochemical processes in an aquifer system.</title>
        <authorList>
            <person name="Anantharaman K."/>
            <person name="Brown C.T."/>
            <person name="Hug L.A."/>
            <person name="Sharon I."/>
            <person name="Castelle C.J."/>
            <person name="Probst A.J."/>
            <person name="Thomas B.C."/>
            <person name="Singh A."/>
            <person name="Wilkins M.J."/>
            <person name="Karaoz U."/>
            <person name="Brodie E.L."/>
            <person name="Williams K.H."/>
            <person name="Hubbard S.S."/>
            <person name="Banfield J.F."/>
        </authorList>
    </citation>
    <scope>NUCLEOTIDE SEQUENCE [LARGE SCALE GENOMIC DNA]</scope>
</reference>
<evidence type="ECO:0000313" key="4">
    <source>
        <dbReference type="Proteomes" id="UP000177583"/>
    </source>
</evidence>